<feature type="transmembrane region" description="Helical" evidence="2">
    <location>
        <begin position="71"/>
        <end position="89"/>
    </location>
</feature>
<name>A0A060JN98_9MICO</name>
<dbReference type="STRING" id="529884.Rhola_00012710"/>
<dbReference type="eggNOG" id="COG4420">
    <property type="taxonomic scope" value="Bacteria"/>
</dbReference>
<keyword evidence="2" id="KW-1133">Transmembrane helix</keyword>
<dbReference type="RefSeq" id="WP_174376653.1">
    <property type="nucleotide sequence ID" value="NZ_CP007490.1"/>
</dbReference>
<reference evidence="3 4" key="1">
    <citation type="journal article" date="2014" name="Int. J. Syst. Evol. Microbiol.">
        <title>Rhodoluna lacicola gen. nov., sp. nov., a planktonic freshwater bacterium with stream-lined genome.</title>
        <authorList>
            <person name="Hahn M."/>
            <person name="Schmidt J."/>
            <person name="Taipale S.J."/>
            <person name="Doolittle W.F."/>
            <person name="Koll U."/>
        </authorList>
    </citation>
    <scope>NUCLEOTIDE SEQUENCE [LARGE SCALE GENOMIC DNA]</scope>
    <source>
        <strain evidence="3 4">MWH-Ta8</strain>
    </source>
</reference>
<evidence type="ECO:0000313" key="4">
    <source>
        <dbReference type="Proteomes" id="UP000067708"/>
    </source>
</evidence>
<evidence type="ECO:0000256" key="1">
    <source>
        <dbReference type="SAM" id="MobiDB-lite"/>
    </source>
</evidence>
<keyword evidence="2" id="KW-0812">Transmembrane</keyword>
<feature type="transmembrane region" description="Helical" evidence="2">
    <location>
        <begin position="39"/>
        <end position="59"/>
    </location>
</feature>
<dbReference type="Proteomes" id="UP000067708">
    <property type="component" value="Chromosome"/>
</dbReference>
<dbReference type="PATRIC" id="fig|529884.3.peg.1229"/>
<keyword evidence="4" id="KW-1185">Reference proteome</keyword>
<accession>A0A060JN98</accession>
<sequence length="141" mass="15747">MAKYQYQQHPHTKTREHQPASKAIAGFNNRLGAWITTKVGTMWAAYAFAALALISLPSAISTGDVRVIVDWIAQTFLQLVLVSVIIVGQNQQTARAEMRAEATYKDATALLHEVQQLQQHLSHQDAELQRLRKDLGKDLGK</sequence>
<dbReference type="HOGENOM" id="CLU_145355_0_0_11"/>
<dbReference type="EMBL" id="CP007490">
    <property type="protein sequence ID" value="AIC48063.1"/>
    <property type="molecule type" value="Genomic_DNA"/>
</dbReference>
<dbReference type="AlphaFoldDB" id="A0A060JN98"/>
<proteinExistence type="predicted"/>
<feature type="region of interest" description="Disordered" evidence="1">
    <location>
        <begin position="1"/>
        <end position="21"/>
    </location>
</feature>
<dbReference type="KEGG" id="rla:Rhola_00012710"/>
<gene>
    <name evidence="3" type="ORF">Rhola_00012710</name>
</gene>
<keyword evidence="2" id="KW-0472">Membrane</keyword>
<organism evidence="3 4">
    <name type="scientific">Rhodoluna lacicola</name>
    <dbReference type="NCBI Taxonomy" id="529884"/>
    <lineage>
        <taxon>Bacteria</taxon>
        <taxon>Bacillati</taxon>
        <taxon>Actinomycetota</taxon>
        <taxon>Actinomycetes</taxon>
        <taxon>Micrococcales</taxon>
        <taxon>Microbacteriaceae</taxon>
        <taxon>Luna cluster</taxon>
        <taxon>Luna-1 subcluster</taxon>
        <taxon>Rhodoluna</taxon>
    </lineage>
</organism>
<evidence type="ECO:0000256" key="2">
    <source>
        <dbReference type="SAM" id="Phobius"/>
    </source>
</evidence>
<evidence type="ECO:0000313" key="3">
    <source>
        <dbReference type="EMBL" id="AIC48063.1"/>
    </source>
</evidence>
<protein>
    <submittedName>
        <fullName evidence="3">Uncharacterized protein</fullName>
    </submittedName>
</protein>